<comment type="caution">
    <text evidence="3">The sequence shown here is derived from an EMBL/GenBank/DDBJ whole genome shotgun (WGS) entry which is preliminary data.</text>
</comment>
<dbReference type="Pfam" id="PF03401">
    <property type="entry name" value="TctC"/>
    <property type="match status" value="1"/>
</dbReference>
<dbReference type="CDD" id="cd07012">
    <property type="entry name" value="PBP2_Bug_TTT"/>
    <property type="match status" value="1"/>
</dbReference>
<evidence type="ECO:0000313" key="3">
    <source>
        <dbReference type="EMBL" id="MBC9209616.1"/>
    </source>
</evidence>
<evidence type="ECO:0000313" key="4">
    <source>
        <dbReference type="Proteomes" id="UP000626026"/>
    </source>
</evidence>
<dbReference type="InterPro" id="IPR005064">
    <property type="entry name" value="BUG"/>
</dbReference>
<reference evidence="3 4" key="1">
    <citation type="journal article" date="2013" name="Int. J. Syst. Evol. Microbiol.">
        <title>Roseomonas aerophila sp. nov., isolated from air.</title>
        <authorList>
            <person name="Kim S.J."/>
            <person name="Weon H.Y."/>
            <person name="Ahn J.H."/>
            <person name="Hong S.B."/>
            <person name="Seok S.J."/>
            <person name="Whang K.S."/>
            <person name="Kwon S.W."/>
        </authorList>
    </citation>
    <scope>NUCLEOTIDE SEQUENCE [LARGE SCALE GENOMIC DNA]</scope>
    <source>
        <strain evidence="3 4">NBRC 108923</strain>
    </source>
</reference>
<evidence type="ECO:0000256" key="2">
    <source>
        <dbReference type="SAM" id="SignalP"/>
    </source>
</evidence>
<accession>A0ABR7RSK9</accession>
<evidence type="ECO:0000256" key="1">
    <source>
        <dbReference type="ARBA" id="ARBA00006987"/>
    </source>
</evidence>
<keyword evidence="2" id="KW-0732">Signal</keyword>
<organism evidence="3 4">
    <name type="scientific">Teichococcus aerophilus</name>
    <dbReference type="NCBI Taxonomy" id="1224513"/>
    <lineage>
        <taxon>Bacteria</taxon>
        <taxon>Pseudomonadati</taxon>
        <taxon>Pseudomonadota</taxon>
        <taxon>Alphaproteobacteria</taxon>
        <taxon>Acetobacterales</taxon>
        <taxon>Roseomonadaceae</taxon>
        <taxon>Roseomonas</taxon>
    </lineage>
</organism>
<dbReference type="SUPFAM" id="SSF53850">
    <property type="entry name" value="Periplasmic binding protein-like II"/>
    <property type="match status" value="1"/>
</dbReference>
<proteinExistence type="inferred from homology"/>
<comment type="similarity">
    <text evidence="1">Belongs to the UPF0065 (bug) family.</text>
</comment>
<dbReference type="PANTHER" id="PTHR42928">
    <property type="entry name" value="TRICARBOXYLATE-BINDING PROTEIN"/>
    <property type="match status" value="1"/>
</dbReference>
<dbReference type="Proteomes" id="UP000626026">
    <property type="component" value="Unassembled WGS sequence"/>
</dbReference>
<feature type="signal peptide" evidence="2">
    <location>
        <begin position="1"/>
        <end position="26"/>
    </location>
</feature>
<name>A0ABR7RSK9_9PROT</name>
<dbReference type="PANTHER" id="PTHR42928:SF5">
    <property type="entry name" value="BLR1237 PROTEIN"/>
    <property type="match status" value="1"/>
</dbReference>
<gene>
    <name evidence="3" type="ORF">IBL26_22420</name>
</gene>
<dbReference type="EMBL" id="JACTVA010000062">
    <property type="protein sequence ID" value="MBC9209616.1"/>
    <property type="molecule type" value="Genomic_DNA"/>
</dbReference>
<protein>
    <submittedName>
        <fullName evidence="3">Tripartite tricarboxylate transporter substrate binding protein</fullName>
    </submittedName>
</protein>
<dbReference type="PIRSF" id="PIRSF017082">
    <property type="entry name" value="YflP"/>
    <property type="match status" value="1"/>
</dbReference>
<dbReference type="InterPro" id="IPR042100">
    <property type="entry name" value="Bug_dom1"/>
</dbReference>
<dbReference type="RefSeq" id="WP_187786749.1">
    <property type="nucleotide sequence ID" value="NZ_JACTVA010000062.1"/>
</dbReference>
<dbReference type="Gene3D" id="3.40.190.10">
    <property type="entry name" value="Periplasmic binding protein-like II"/>
    <property type="match status" value="1"/>
</dbReference>
<sequence>MQRRSLALLGAAALGAPFLAPRAARAAWPERPIQIICPGPAGGGMDTYARAIIPFVAPRLGNANMVVVNRPNASGQLAFESVAQAEPDGYTIGVAQTPNLITLPIERQVRYNVHELTYIANVVEDPGGLFVRTDSPYRNLQDLVAAAKAKPGQLALGSAGIGTDDHLLILALQEATGTKFSHIPYPGTPPIVGAVLSGDLAAGSFNVSEGIGQVRQKSLRLLGQANETRWQEAADVPTFREQGIDMVAGSVRGIIAPPKLPDALRDRYRAAFAEALADPAWVKEAARLSLPLRVMSGEEQQRVFLADDVKLRALWQRQPWRE</sequence>
<feature type="chain" id="PRO_5047445325" evidence="2">
    <location>
        <begin position="27"/>
        <end position="322"/>
    </location>
</feature>
<dbReference type="Gene3D" id="3.40.190.150">
    <property type="entry name" value="Bordetella uptake gene, domain 1"/>
    <property type="match status" value="1"/>
</dbReference>
<keyword evidence="4" id="KW-1185">Reference proteome</keyword>